<dbReference type="Gene3D" id="3.40.50.150">
    <property type="entry name" value="Vaccinia Virus protein VP39"/>
    <property type="match status" value="1"/>
</dbReference>
<dbReference type="Proteomes" id="UP000076761">
    <property type="component" value="Unassembled WGS sequence"/>
</dbReference>
<dbReference type="PANTHER" id="PTHR43591">
    <property type="entry name" value="METHYLTRANSFERASE"/>
    <property type="match status" value="1"/>
</dbReference>
<feature type="compositionally biased region" description="Pro residues" evidence="1">
    <location>
        <begin position="21"/>
        <end position="32"/>
    </location>
</feature>
<reference evidence="3 4" key="1">
    <citation type="journal article" date="2016" name="Mol. Biol. Evol.">
        <title>Comparative Genomics of Early-Diverging Mushroom-Forming Fungi Provides Insights into the Origins of Lignocellulose Decay Capabilities.</title>
        <authorList>
            <person name="Nagy L.G."/>
            <person name="Riley R."/>
            <person name="Tritt A."/>
            <person name="Adam C."/>
            <person name="Daum C."/>
            <person name="Floudas D."/>
            <person name="Sun H."/>
            <person name="Yadav J.S."/>
            <person name="Pangilinan J."/>
            <person name="Larsson K.H."/>
            <person name="Matsuura K."/>
            <person name="Barry K."/>
            <person name="Labutti K."/>
            <person name="Kuo R."/>
            <person name="Ohm R.A."/>
            <person name="Bhattacharya S.S."/>
            <person name="Shirouzu T."/>
            <person name="Yoshinaga Y."/>
            <person name="Martin F.M."/>
            <person name="Grigoriev I.V."/>
            <person name="Hibbett D.S."/>
        </authorList>
    </citation>
    <scope>NUCLEOTIDE SEQUENCE [LARGE SCALE GENOMIC DNA]</scope>
    <source>
        <strain evidence="3 4">HHB14362 ss-1</strain>
    </source>
</reference>
<dbReference type="Pfam" id="PF13649">
    <property type="entry name" value="Methyltransf_25"/>
    <property type="match status" value="1"/>
</dbReference>
<dbReference type="InParanoid" id="A0A165SMG9"/>
<sequence>MLNPYPTLALTRLRANSSPATPRPPDNPPPAPKQKSRPLTLFAPTVQLARKLTPRRKQSNADATHINIPPPRPPRNPARTAAPKRPSTSSGIPQSHSTFSLKRPSTSSGEKRPLMVSDPISPGGAAITPFASFTDLRITQRKMAPKNSSVSAPDPGAKSRSSNATSLSEHSVKSNNNLSTPDRTILQELKRSIAARDAQFAVKGGKKHHPYPATLVPYPRSYERQVVDFDVWEGQFMQQVCGSVTWHVFDPPPTKVLDIGCGTGTWVLECAKLWKKCHFIGLDLVPLHPDLQQVGSSDLAARITWVQANFLEGLPFPNEEFDFVRVKRIARGVPEDKWDSLFEEISRVLTPGGAFEMIEEDLYFPGAARDPPAPSPPLQTPGSPLQTHTRAPGSSLQTHTHAPGSPLQTHTRAPGSPYRAHDQRHHPSSTSSAAFHSGARIAGGAASDHAQDDLVRTANPRDHSLLETIYTEMHGARFVNLAPLSLLGNYLSLYFKDVRTHPPIIVTFPPPVGSLSKDSQARYHDDDDDYPSAPSDSGEDSDVLDKVDRKALKAALLRARKSESANRLSTYLSTEEIVRRTQPYVNLDSARRIALAPATRASILFSDDPERPSLFSAPAHTHTHTRADDDASTPSDSAIDLSSTLGLGTALSFSFDAQPPRNVLRRSTMPNKTFNFDLRSLNLHLAARVAEIVACAEAMWAWVAEYQAAAAVRGGQLDAPTRQALLGLSRADFDNLVTQFELDMSDYVMLGSLLEQRCEWCAPPLQRTQARKAFDIACKTWADYQSQLSRQRQRVHSSAVAPPPSHPTPDTSNVRRSKSDAHRRKRPSSARLAAPANANDPPEQEDDPSQRLSRTLRVFVAWKP</sequence>
<evidence type="ECO:0000259" key="2">
    <source>
        <dbReference type="Pfam" id="PF13649"/>
    </source>
</evidence>
<feature type="compositionally biased region" description="Low complexity" evidence="1">
    <location>
        <begin position="77"/>
        <end position="86"/>
    </location>
</feature>
<dbReference type="InterPro" id="IPR029063">
    <property type="entry name" value="SAM-dependent_MTases_sf"/>
</dbReference>
<dbReference type="OrthoDB" id="2013972at2759"/>
<feature type="compositionally biased region" description="Polar residues" evidence="1">
    <location>
        <begin position="380"/>
        <end position="411"/>
    </location>
</feature>
<name>A0A165SMG9_9AGAM</name>
<evidence type="ECO:0000256" key="1">
    <source>
        <dbReference type="SAM" id="MobiDB-lite"/>
    </source>
</evidence>
<keyword evidence="4" id="KW-1185">Reference proteome</keyword>
<evidence type="ECO:0000313" key="3">
    <source>
        <dbReference type="EMBL" id="KZT25388.1"/>
    </source>
</evidence>
<feature type="region of interest" description="Disordered" evidence="1">
    <location>
        <begin position="365"/>
        <end position="434"/>
    </location>
</feature>
<dbReference type="GO" id="GO:0008168">
    <property type="term" value="F:methyltransferase activity"/>
    <property type="evidence" value="ECO:0007669"/>
    <property type="project" value="TreeGrafter"/>
</dbReference>
<dbReference type="AlphaFoldDB" id="A0A165SMG9"/>
<proteinExistence type="predicted"/>
<dbReference type="EMBL" id="KV425572">
    <property type="protein sequence ID" value="KZT25388.1"/>
    <property type="molecule type" value="Genomic_DNA"/>
</dbReference>
<feature type="region of interest" description="Disordered" evidence="1">
    <location>
        <begin position="1"/>
        <end position="125"/>
    </location>
</feature>
<dbReference type="PANTHER" id="PTHR43591:SF24">
    <property type="entry name" value="2-METHOXY-6-POLYPRENYL-1,4-BENZOQUINOL METHYLASE, MITOCHONDRIAL"/>
    <property type="match status" value="1"/>
</dbReference>
<feature type="region of interest" description="Disordered" evidence="1">
    <location>
        <begin position="142"/>
        <end position="183"/>
    </location>
</feature>
<dbReference type="InterPro" id="IPR041698">
    <property type="entry name" value="Methyltransf_25"/>
</dbReference>
<feature type="compositionally biased region" description="Polar residues" evidence="1">
    <location>
        <begin position="87"/>
        <end position="108"/>
    </location>
</feature>
<dbReference type="STRING" id="1314782.A0A165SMG9"/>
<feature type="region of interest" description="Disordered" evidence="1">
    <location>
        <begin position="792"/>
        <end position="853"/>
    </location>
</feature>
<accession>A0A165SMG9</accession>
<gene>
    <name evidence="3" type="ORF">NEOLEDRAFT_359341</name>
</gene>
<evidence type="ECO:0000313" key="4">
    <source>
        <dbReference type="Proteomes" id="UP000076761"/>
    </source>
</evidence>
<feature type="region of interest" description="Disordered" evidence="1">
    <location>
        <begin position="614"/>
        <end position="635"/>
    </location>
</feature>
<dbReference type="CDD" id="cd02440">
    <property type="entry name" value="AdoMet_MTases"/>
    <property type="match status" value="1"/>
</dbReference>
<protein>
    <recommendedName>
        <fullName evidence="2">Methyltransferase domain-containing protein</fullName>
    </recommendedName>
</protein>
<organism evidence="3 4">
    <name type="scientific">Neolentinus lepideus HHB14362 ss-1</name>
    <dbReference type="NCBI Taxonomy" id="1314782"/>
    <lineage>
        <taxon>Eukaryota</taxon>
        <taxon>Fungi</taxon>
        <taxon>Dikarya</taxon>
        <taxon>Basidiomycota</taxon>
        <taxon>Agaricomycotina</taxon>
        <taxon>Agaricomycetes</taxon>
        <taxon>Gloeophyllales</taxon>
        <taxon>Gloeophyllaceae</taxon>
        <taxon>Neolentinus</taxon>
    </lineage>
</organism>
<feature type="region of interest" description="Disordered" evidence="1">
    <location>
        <begin position="508"/>
        <end position="544"/>
    </location>
</feature>
<feature type="domain" description="Methyltransferase" evidence="2">
    <location>
        <begin position="256"/>
        <end position="353"/>
    </location>
</feature>
<dbReference type="SUPFAM" id="SSF53335">
    <property type="entry name" value="S-adenosyl-L-methionine-dependent methyltransferases"/>
    <property type="match status" value="1"/>
</dbReference>
<feature type="compositionally biased region" description="Polar residues" evidence="1">
    <location>
        <begin position="159"/>
        <end position="182"/>
    </location>
</feature>